<dbReference type="InterPro" id="IPR013785">
    <property type="entry name" value="Aldolase_TIM"/>
</dbReference>
<dbReference type="CDD" id="cd00408">
    <property type="entry name" value="DHDPS-like"/>
    <property type="match status" value="1"/>
</dbReference>
<dbReference type="Proteomes" id="UP000782312">
    <property type="component" value="Unassembled WGS sequence"/>
</dbReference>
<evidence type="ECO:0000313" key="3">
    <source>
        <dbReference type="EMBL" id="MBI3128202.1"/>
    </source>
</evidence>
<comment type="similarity">
    <text evidence="1">Belongs to the DapA family.</text>
</comment>
<sequence length="322" mass="36279">MPRYKKSQARAYCKENMKGIWAAIPYPFDKNDRIDEGAFRADIRHYIDNLKIKGFFVGGLIGEFWCLTKEERLRGQAIAADEAGEVPIIAHTGHTSAKECVELIDAAAEAGCTYAIVGNPYLGTGGIPERVRAFFKYVCDNTELGVSLFNFGSSGYLMSPELVRQIVDENESICCIKNAAPMNHCDEVREAVGRDIVVSNPMESHWFFNRAYNKQQTFMSGPDPFLMQRKGNLGMDRYTRLIDEGNLEEAWTAREAMNDARRVQEKWIWGPWSRGAFSIPALKTWMDLMGMHGGPSRPPMIPLKPAEREELKRDLAAVGLVD</sequence>
<dbReference type="SMART" id="SM01130">
    <property type="entry name" value="DHDPS"/>
    <property type="match status" value="1"/>
</dbReference>
<dbReference type="SUPFAM" id="SSF51569">
    <property type="entry name" value="Aldolase"/>
    <property type="match status" value="1"/>
</dbReference>
<dbReference type="EMBL" id="JACPUR010000024">
    <property type="protein sequence ID" value="MBI3128202.1"/>
    <property type="molecule type" value="Genomic_DNA"/>
</dbReference>
<reference evidence="3" key="1">
    <citation type="submission" date="2020-07" db="EMBL/GenBank/DDBJ databases">
        <title>Huge and variable diversity of episymbiotic CPR bacteria and DPANN archaea in groundwater ecosystems.</title>
        <authorList>
            <person name="He C.Y."/>
            <person name="Keren R."/>
            <person name="Whittaker M."/>
            <person name="Farag I.F."/>
            <person name="Doudna J."/>
            <person name="Cate J.H.D."/>
            <person name="Banfield J.F."/>
        </authorList>
    </citation>
    <scope>NUCLEOTIDE SEQUENCE</scope>
    <source>
        <strain evidence="3">NC_groundwater_763_Ag_S-0.2um_68_21</strain>
    </source>
</reference>
<dbReference type="InterPro" id="IPR002220">
    <property type="entry name" value="DapA-like"/>
</dbReference>
<protein>
    <submittedName>
        <fullName evidence="3">Dihydrodipicolinate synthase family protein</fullName>
    </submittedName>
</protein>
<name>A0A932MP29_UNCTE</name>
<dbReference type="AlphaFoldDB" id="A0A932MP29"/>
<dbReference type="GO" id="GO:0008840">
    <property type="term" value="F:4-hydroxy-tetrahydrodipicolinate synthase activity"/>
    <property type="evidence" value="ECO:0007669"/>
    <property type="project" value="TreeGrafter"/>
</dbReference>
<dbReference type="PANTHER" id="PTHR12128">
    <property type="entry name" value="DIHYDRODIPICOLINATE SYNTHASE"/>
    <property type="match status" value="1"/>
</dbReference>
<accession>A0A932MP29</accession>
<organism evidence="3 4">
    <name type="scientific">Tectimicrobiota bacterium</name>
    <dbReference type="NCBI Taxonomy" id="2528274"/>
    <lineage>
        <taxon>Bacteria</taxon>
        <taxon>Pseudomonadati</taxon>
        <taxon>Nitrospinota/Tectimicrobiota group</taxon>
        <taxon>Candidatus Tectimicrobiota</taxon>
    </lineage>
</organism>
<gene>
    <name evidence="3" type="ORF">HYZ11_11405</name>
</gene>
<proteinExistence type="inferred from homology"/>
<comment type="caution">
    <text evidence="3">The sequence shown here is derived from an EMBL/GenBank/DDBJ whole genome shotgun (WGS) entry which is preliminary data.</text>
</comment>
<evidence type="ECO:0000256" key="1">
    <source>
        <dbReference type="ARBA" id="ARBA00007592"/>
    </source>
</evidence>
<evidence type="ECO:0000256" key="2">
    <source>
        <dbReference type="ARBA" id="ARBA00023239"/>
    </source>
</evidence>
<dbReference type="PANTHER" id="PTHR12128:SF66">
    <property type="entry name" value="4-HYDROXY-2-OXOGLUTARATE ALDOLASE, MITOCHONDRIAL"/>
    <property type="match status" value="1"/>
</dbReference>
<dbReference type="Pfam" id="PF00701">
    <property type="entry name" value="DHDPS"/>
    <property type="match status" value="1"/>
</dbReference>
<keyword evidence="2" id="KW-0456">Lyase</keyword>
<dbReference type="PRINTS" id="PR00146">
    <property type="entry name" value="DHPICSNTHASE"/>
</dbReference>
<dbReference type="Gene3D" id="3.20.20.70">
    <property type="entry name" value="Aldolase class I"/>
    <property type="match status" value="1"/>
</dbReference>
<evidence type="ECO:0000313" key="4">
    <source>
        <dbReference type="Proteomes" id="UP000782312"/>
    </source>
</evidence>